<dbReference type="EC" id="1.8.1.9" evidence="4"/>
<comment type="subunit">
    <text evidence="4">Homodimer.</text>
</comment>
<evidence type="ECO:0000256" key="1">
    <source>
        <dbReference type="ARBA" id="ARBA00009333"/>
    </source>
</evidence>
<comment type="similarity">
    <text evidence="1 4">Belongs to the class-II pyridine nucleotide-disulfide oxidoreductase family.</text>
</comment>
<dbReference type="PRINTS" id="PR00469">
    <property type="entry name" value="PNDRDTASEII"/>
</dbReference>
<comment type="catalytic activity">
    <reaction evidence="4">
        <text>[thioredoxin]-dithiol + NADP(+) = [thioredoxin]-disulfide + NADPH + H(+)</text>
        <dbReference type="Rhea" id="RHEA:20345"/>
        <dbReference type="Rhea" id="RHEA-COMP:10698"/>
        <dbReference type="Rhea" id="RHEA-COMP:10700"/>
        <dbReference type="ChEBI" id="CHEBI:15378"/>
        <dbReference type="ChEBI" id="CHEBI:29950"/>
        <dbReference type="ChEBI" id="CHEBI:50058"/>
        <dbReference type="ChEBI" id="CHEBI:57783"/>
        <dbReference type="ChEBI" id="CHEBI:58349"/>
        <dbReference type="EC" id="1.8.1.9"/>
    </reaction>
</comment>
<dbReference type="NCBIfam" id="TIGR01292">
    <property type="entry name" value="TRX_reduct"/>
    <property type="match status" value="1"/>
</dbReference>
<evidence type="ECO:0000313" key="6">
    <source>
        <dbReference type="EMBL" id="MCU7380421.1"/>
    </source>
</evidence>
<dbReference type="EMBL" id="JAOSHN010000010">
    <property type="protein sequence ID" value="MCU7380421.1"/>
    <property type="molecule type" value="Genomic_DNA"/>
</dbReference>
<comment type="caution">
    <text evidence="6">The sequence shown here is derived from an EMBL/GenBank/DDBJ whole genome shotgun (WGS) entry which is preliminary data.</text>
</comment>
<protein>
    <recommendedName>
        <fullName evidence="4">Thioredoxin reductase</fullName>
        <ecNumber evidence="4">1.8.1.9</ecNumber>
    </recommendedName>
</protein>
<dbReference type="InterPro" id="IPR005982">
    <property type="entry name" value="Thioredox_Rdtase"/>
</dbReference>
<name>A0A9J6QY84_9FIRM</name>
<evidence type="ECO:0000313" key="7">
    <source>
        <dbReference type="Proteomes" id="UP001065549"/>
    </source>
</evidence>
<evidence type="ECO:0000256" key="3">
    <source>
        <dbReference type="ARBA" id="ARBA00023002"/>
    </source>
</evidence>
<dbReference type="Gene3D" id="3.50.50.60">
    <property type="entry name" value="FAD/NAD(P)-binding domain"/>
    <property type="match status" value="2"/>
</dbReference>
<dbReference type="GO" id="GO:0019430">
    <property type="term" value="P:removal of superoxide radicals"/>
    <property type="evidence" value="ECO:0007669"/>
    <property type="project" value="UniProtKB-UniRule"/>
</dbReference>
<dbReference type="InterPro" id="IPR023753">
    <property type="entry name" value="FAD/NAD-binding_dom"/>
</dbReference>
<dbReference type="AlphaFoldDB" id="A0A9J6QY84"/>
<dbReference type="PANTHER" id="PTHR48105">
    <property type="entry name" value="THIOREDOXIN REDUCTASE 1-RELATED-RELATED"/>
    <property type="match status" value="1"/>
</dbReference>
<keyword evidence="3 4" id="KW-0560">Oxidoreductase</keyword>
<keyword evidence="4" id="KW-0274">FAD</keyword>
<feature type="domain" description="FAD/NAD(P)-binding" evidence="5">
    <location>
        <begin position="9"/>
        <end position="295"/>
    </location>
</feature>
<dbReference type="SUPFAM" id="SSF51905">
    <property type="entry name" value="FAD/NAD(P)-binding domain"/>
    <property type="match status" value="1"/>
</dbReference>
<evidence type="ECO:0000259" key="5">
    <source>
        <dbReference type="Pfam" id="PF07992"/>
    </source>
</evidence>
<dbReference type="InterPro" id="IPR050097">
    <property type="entry name" value="Ferredoxin-NADP_redctase_2"/>
</dbReference>
<dbReference type="Proteomes" id="UP001065549">
    <property type="component" value="Unassembled WGS sequence"/>
</dbReference>
<dbReference type="Pfam" id="PF07992">
    <property type="entry name" value="Pyr_redox_2"/>
    <property type="match status" value="1"/>
</dbReference>
<comment type="cofactor">
    <cofactor evidence="4">
        <name>FAD</name>
        <dbReference type="ChEBI" id="CHEBI:57692"/>
    </cofactor>
</comment>
<accession>A0A9J6QY84</accession>
<proteinExistence type="inferred from homology"/>
<dbReference type="GO" id="GO:0005737">
    <property type="term" value="C:cytoplasm"/>
    <property type="evidence" value="ECO:0007669"/>
    <property type="project" value="InterPro"/>
</dbReference>
<dbReference type="PRINTS" id="PR00368">
    <property type="entry name" value="FADPNR"/>
</dbReference>
<keyword evidence="2 4" id="KW-0285">Flavoprotein</keyword>
<evidence type="ECO:0000256" key="2">
    <source>
        <dbReference type="ARBA" id="ARBA00022630"/>
    </source>
</evidence>
<dbReference type="GO" id="GO:0004791">
    <property type="term" value="F:thioredoxin-disulfide reductase (NADPH) activity"/>
    <property type="evidence" value="ECO:0007669"/>
    <property type="project" value="UniProtKB-UniRule"/>
</dbReference>
<evidence type="ECO:0000256" key="4">
    <source>
        <dbReference type="RuleBase" id="RU003880"/>
    </source>
</evidence>
<keyword evidence="4" id="KW-0676">Redox-active center</keyword>
<gene>
    <name evidence="6" type="primary">trxB</name>
    <name evidence="6" type="ORF">OBO34_19090</name>
</gene>
<sequence length="308" mass="33158">MTKEHKQQYDVVIIGGGPAGYAAALYCARSSFSVLVLEKLSPGGQMATTGQVDNYPGFDEGIDGFELAEKMQRGAERFGAETAFSEVLSLDLKAQPKRIQTTDGEILARSVIIATGASPRELGLAGESQLRGRGVAYCATCDGMMYKDKTVIVSGGGNTAVADALFLSKICKKVYLVHRRNQLRASKVYLKALEDSGVEFLWNSRITEILHDKRVTGAMIEELTSGKIAKVACDGIFVAIGRVPDTELFKDQVDMDSTGYLIADESTKTNIPGVYAVGDVRTKPLRQIVTAAADGAVASHFIEEFLAE</sequence>
<organism evidence="6 7">
    <name type="scientific">Hominibacterium faecale</name>
    <dbReference type="NCBI Taxonomy" id="2839743"/>
    <lineage>
        <taxon>Bacteria</taxon>
        <taxon>Bacillati</taxon>
        <taxon>Bacillota</taxon>
        <taxon>Clostridia</taxon>
        <taxon>Peptostreptococcales</taxon>
        <taxon>Anaerovoracaceae</taxon>
        <taxon>Hominibacterium</taxon>
    </lineage>
</organism>
<keyword evidence="7" id="KW-1185">Reference proteome</keyword>
<dbReference type="RefSeq" id="WP_148396777.1">
    <property type="nucleotide sequence ID" value="NZ_JAOSHN010000010.1"/>
</dbReference>
<reference evidence="6" key="1">
    <citation type="submission" date="2022-09" db="EMBL/GenBank/DDBJ databases">
        <title>Culturomic study of gut microbiota in children with autism spectrum disorder.</title>
        <authorList>
            <person name="Efimov B.A."/>
            <person name="Chaplin A.V."/>
            <person name="Sokolova S.R."/>
            <person name="Pikina A.P."/>
            <person name="Korzhanova M."/>
            <person name="Belova V."/>
            <person name="Korostin D."/>
        </authorList>
    </citation>
    <scope>NUCLEOTIDE SEQUENCE</scope>
    <source>
        <strain evidence="6">ASD5510</strain>
    </source>
</reference>
<dbReference type="InterPro" id="IPR036188">
    <property type="entry name" value="FAD/NAD-bd_sf"/>
</dbReference>